<organism evidence="6 7">
    <name type="scientific">Spiribacter vilamensis</name>
    <dbReference type="NCBI Taxonomy" id="531306"/>
    <lineage>
        <taxon>Bacteria</taxon>
        <taxon>Pseudomonadati</taxon>
        <taxon>Pseudomonadota</taxon>
        <taxon>Gammaproteobacteria</taxon>
        <taxon>Chromatiales</taxon>
        <taxon>Ectothiorhodospiraceae</taxon>
        <taxon>Spiribacter</taxon>
    </lineage>
</organism>
<evidence type="ECO:0000313" key="7">
    <source>
        <dbReference type="Proteomes" id="UP000292298"/>
    </source>
</evidence>
<evidence type="ECO:0000259" key="5">
    <source>
        <dbReference type="Pfam" id="PF12849"/>
    </source>
</evidence>
<dbReference type="GO" id="GO:0006817">
    <property type="term" value="P:phosphate ion transport"/>
    <property type="evidence" value="ECO:0007669"/>
    <property type="project" value="UniProtKB-UniRule"/>
</dbReference>
<dbReference type="Pfam" id="PF12849">
    <property type="entry name" value="PBP_like_2"/>
    <property type="match status" value="1"/>
</dbReference>
<dbReference type="SUPFAM" id="SSF53850">
    <property type="entry name" value="Periplasmic binding protein-like II"/>
    <property type="match status" value="1"/>
</dbReference>
<evidence type="ECO:0000256" key="1">
    <source>
        <dbReference type="ARBA" id="ARBA00008725"/>
    </source>
</evidence>
<comment type="function">
    <text evidence="4">Involved in the system for phosphate transport across the cytoplasmic membrane.</text>
</comment>
<reference evidence="6 7" key="1">
    <citation type="submission" date="2019-02" db="EMBL/GenBank/DDBJ databases">
        <title>Genomic Encyclopedia of Type Strains, Phase IV (KMG-IV): sequencing the most valuable type-strain genomes for metagenomic binning, comparative biology and taxonomic classification.</title>
        <authorList>
            <person name="Goeker M."/>
        </authorList>
    </citation>
    <scope>NUCLEOTIDE SEQUENCE [LARGE SCALE GENOMIC DNA]</scope>
    <source>
        <strain evidence="6 7">DSM 21056</strain>
    </source>
</reference>
<feature type="domain" description="PBP" evidence="5">
    <location>
        <begin position="24"/>
        <end position="275"/>
    </location>
</feature>
<sequence>MKHSLLTASALSLVAMAPLSVMAQSGAIQVDGSSTVFPISEAFAEEYQNETGNRVVVGISGTGGGFKKFCRGETSFSGASRPIKNSEKELCAENGIEFVEMPVAMDALAVIVHPQNDWASCMTTDELATAYGPEAQGEVDNWNQINPDYPDRDLALFGAGTDSGTYDYFTFAVVGEEGASRGDFTATEDDNITIQGVSTNPNAMGFLGLAYVEENRSRVNAVEISYNGGDCVAPTTETAGSGEYQPLTRPLFMYANAEDLKEDPQVLDFAEYMFNADKAPQLVRETGYLALPDSAFDQGLAKIEAGTTGSYFDGGSEIGVSVSDLLSN</sequence>
<keyword evidence="3 4" id="KW-0732">Signal</keyword>
<evidence type="ECO:0000256" key="3">
    <source>
        <dbReference type="ARBA" id="ARBA00022729"/>
    </source>
</evidence>
<keyword evidence="4" id="KW-0964">Secreted</keyword>
<keyword evidence="7" id="KW-1185">Reference proteome</keyword>
<dbReference type="NCBIfam" id="TIGR02136">
    <property type="entry name" value="ptsS_2"/>
    <property type="match status" value="1"/>
</dbReference>
<accession>A0A4V2GIW5</accession>
<comment type="caution">
    <text evidence="6">The sequence shown here is derived from an EMBL/GenBank/DDBJ whole genome shotgun (WGS) entry which is preliminary data.</text>
</comment>
<dbReference type="GO" id="GO:0007155">
    <property type="term" value="P:cell adhesion"/>
    <property type="evidence" value="ECO:0007669"/>
    <property type="project" value="UniProtKB-UniRule"/>
</dbReference>
<gene>
    <name evidence="6" type="ORF">EV698_0191</name>
</gene>
<dbReference type="Gene3D" id="3.40.190.10">
    <property type="entry name" value="Periplasmic binding protein-like II"/>
    <property type="match status" value="2"/>
</dbReference>
<dbReference type="RefSeq" id="WP_207220467.1">
    <property type="nucleotide sequence ID" value="NZ_SHLI01000001.1"/>
</dbReference>
<evidence type="ECO:0000256" key="2">
    <source>
        <dbReference type="ARBA" id="ARBA00022448"/>
    </source>
</evidence>
<dbReference type="InterPro" id="IPR050811">
    <property type="entry name" value="Phosphate_ABC_transporter"/>
</dbReference>
<feature type="signal peptide" evidence="4">
    <location>
        <begin position="1"/>
        <end position="23"/>
    </location>
</feature>
<dbReference type="CDD" id="cd13654">
    <property type="entry name" value="PBP2_phosphate_like_2"/>
    <property type="match status" value="1"/>
</dbReference>
<dbReference type="AlphaFoldDB" id="A0A4V2GIW5"/>
<name>A0A4V2GIW5_9GAMM</name>
<evidence type="ECO:0000256" key="4">
    <source>
        <dbReference type="RuleBase" id="RU367119"/>
    </source>
</evidence>
<comment type="subcellular location">
    <subcellularLocation>
        <location evidence="4">Periplasm</location>
    </subcellularLocation>
    <subcellularLocation>
        <location evidence="4">Secreted</location>
    </subcellularLocation>
</comment>
<dbReference type="PANTHER" id="PTHR30570">
    <property type="entry name" value="PERIPLASMIC PHOSPHATE BINDING COMPONENT OF PHOSPHATE ABC TRANSPORTER"/>
    <property type="match status" value="1"/>
</dbReference>
<dbReference type="GO" id="GO:0042597">
    <property type="term" value="C:periplasmic space"/>
    <property type="evidence" value="ECO:0007669"/>
    <property type="project" value="UniProtKB-SubCell"/>
</dbReference>
<proteinExistence type="inferred from homology"/>
<dbReference type="EMBL" id="SHLI01000001">
    <property type="protein sequence ID" value="RZU97955.1"/>
    <property type="molecule type" value="Genomic_DNA"/>
</dbReference>
<dbReference type="InterPro" id="IPR011862">
    <property type="entry name" value="Phos-bd"/>
</dbReference>
<keyword evidence="4" id="KW-0574">Periplasm</keyword>
<dbReference type="PANTHER" id="PTHR30570:SF1">
    <property type="entry name" value="PHOSPHATE-BINDING PROTEIN PSTS"/>
    <property type="match status" value="1"/>
</dbReference>
<keyword evidence="4" id="KW-0592">Phosphate transport</keyword>
<dbReference type="GO" id="GO:0042301">
    <property type="term" value="F:phosphate ion binding"/>
    <property type="evidence" value="ECO:0007669"/>
    <property type="project" value="UniProtKB-UniRule"/>
</dbReference>
<comment type="similarity">
    <text evidence="1 4">Belongs to the PstS family.</text>
</comment>
<feature type="chain" id="PRO_5027150711" description="Phosphate-binding protein" evidence="4">
    <location>
        <begin position="24"/>
        <end position="328"/>
    </location>
</feature>
<evidence type="ECO:0000313" key="6">
    <source>
        <dbReference type="EMBL" id="RZU97955.1"/>
    </source>
</evidence>
<dbReference type="GO" id="GO:0005576">
    <property type="term" value="C:extracellular region"/>
    <property type="evidence" value="ECO:0007669"/>
    <property type="project" value="UniProtKB-SubCell"/>
</dbReference>
<dbReference type="Proteomes" id="UP000292298">
    <property type="component" value="Unassembled WGS sequence"/>
</dbReference>
<protein>
    <recommendedName>
        <fullName evidence="4">Phosphate-binding protein</fullName>
    </recommendedName>
</protein>
<dbReference type="InterPro" id="IPR024370">
    <property type="entry name" value="PBP_domain"/>
</dbReference>
<keyword evidence="2 4" id="KW-0813">Transport</keyword>